<gene>
    <name evidence="1" type="ORF">HanXRQr2_Chr10g0457001</name>
</gene>
<evidence type="ECO:0000313" key="2">
    <source>
        <dbReference type="Proteomes" id="UP000215914"/>
    </source>
</evidence>
<dbReference type="EMBL" id="MNCJ02000325">
    <property type="protein sequence ID" value="KAF5787807.1"/>
    <property type="molecule type" value="Genomic_DNA"/>
</dbReference>
<dbReference type="Gramene" id="mRNA:HanXRQr2_Chr10g0457001">
    <property type="protein sequence ID" value="CDS:HanXRQr2_Chr10g0457001.1"/>
    <property type="gene ID" value="HanXRQr2_Chr10g0457001"/>
</dbReference>
<proteinExistence type="predicted"/>
<organism evidence="1 2">
    <name type="scientific">Helianthus annuus</name>
    <name type="common">Common sunflower</name>
    <dbReference type="NCBI Taxonomy" id="4232"/>
    <lineage>
        <taxon>Eukaryota</taxon>
        <taxon>Viridiplantae</taxon>
        <taxon>Streptophyta</taxon>
        <taxon>Embryophyta</taxon>
        <taxon>Tracheophyta</taxon>
        <taxon>Spermatophyta</taxon>
        <taxon>Magnoliopsida</taxon>
        <taxon>eudicotyledons</taxon>
        <taxon>Gunneridae</taxon>
        <taxon>Pentapetalae</taxon>
        <taxon>asterids</taxon>
        <taxon>campanulids</taxon>
        <taxon>Asterales</taxon>
        <taxon>Asteraceae</taxon>
        <taxon>Asteroideae</taxon>
        <taxon>Heliantheae alliance</taxon>
        <taxon>Heliantheae</taxon>
        <taxon>Helianthus</taxon>
    </lineage>
</organism>
<accession>A0A9K3N5N4</accession>
<name>A0A9K3N5N4_HELAN</name>
<comment type="caution">
    <text evidence="1">The sequence shown here is derived from an EMBL/GenBank/DDBJ whole genome shotgun (WGS) entry which is preliminary data.</text>
</comment>
<reference evidence="1" key="2">
    <citation type="submission" date="2020-06" db="EMBL/GenBank/DDBJ databases">
        <title>Helianthus annuus Genome sequencing and assembly Release 2.</title>
        <authorList>
            <person name="Gouzy J."/>
            <person name="Langlade N."/>
            <person name="Munos S."/>
        </authorList>
    </citation>
    <scope>NUCLEOTIDE SEQUENCE</scope>
    <source>
        <tissue evidence="1">Leaves</tissue>
    </source>
</reference>
<evidence type="ECO:0000313" key="1">
    <source>
        <dbReference type="EMBL" id="KAF5787807.1"/>
    </source>
</evidence>
<sequence length="50" mass="5732">MGPRPNPNPPRVVTWAFLSNPRPKPHILMLQSSNKIHNLSNFQSMYTDSN</sequence>
<dbReference type="Proteomes" id="UP000215914">
    <property type="component" value="Unassembled WGS sequence"/>
</dbReference>
<reference evidence="1" key="1">
    <citation type="journal article" date="2017" name="Nature">
        <title>The sunflower genome provides insights into oil metabolism, flowering and Asterid evolution.</title>
        <authorList>
            <person name="Badouin H."/>
            <person name="Gouzy J."/>
            <person name="Grassa C.J."/>
            <person name="Murat F."/>
            <person name="Staton S.E."/>
            <person name="Cottret L."/>
            <person name="Lelandais-Briere C."/>
            <person name="Owens G.L."/>
            <person name="Carrere S."/>
            <person name="Mayjonade B."/>
            <person name="Legrand L."/>
            <person name="Gill N."/>
            <person name="Kane N.C."/>
            <person name="Bowers J.E."/>
            <person name="Hubner S."/>
            <person name="Bellec A."/>
            <person name="Berard A."/>
            <person name="Berges H."/>
            <person name="Blanchet N."/>
            <person name="Boniface M.C."/>
            <person name="Brunel D."/>
            <person name="Catrice O."/>
            <person name="Chaidir N."/>
            <person name="Claudel C."/>
            <person name="Donnadieu C."/>
            <person name="Faraut T."/>
            <person name="Fievet G."/>
            <person name="Helmstetter N."/>
            <person name="King M."/>
            <person name="Knapp S.J."/>
            <person name="Lai Z."/>
            <person name="Le Paslier M.C."/>
            <person name="Lippi Y."/>
            <person name="Lorenzon L."/>
            <person name="Mandel J.R."/>
            <person name="Marage G."/>
            <person name="Marchand G."/>
            <person name="Marquand E."/>
            <person name="Bret-Mestries E."/>
            <person name="Morien E."/>
            <person name="Nambeesan S."/>
            <person name="Nguyen T."/>
            <person name="Pegot-Espagnet P."/>
            <person name="Pouilly N."/>
            <person name="Raftis F."/>
            <person name="Sallet E."/>
            <person name="Schiex T."/>
            <person name="Thomas J."/>
            <person name="Vandecasteele C."/>
            <person name="Vares D."/>
            <person name="Vear F."/>
            <person name="Vautrin S."/>
            <person name="Crespi M."/>
            <person name="Mangin B."/>
            <person name="Burke J.M."/>
            <person name="Salse J."/>
            <person name="Munos S."/>
            <person name="Vincourt P."/>
            <person name="Rieseberg L.H."/>
            <person name="Langlade N.B."/>
        </authorList>
    </citation>
    <scope>NUCLEOTIDE SEQUENCE</scope>
    <source>
        <tissue evidence="1">Leaves</tissue>
    </source>
</reference>
<keyword evidence="2" id="KW-1185">Reference proteome</keyword>
<dbReference type="AlphaFoldDB" id="A0A9K3N5N4"/>
<protein>
    <submittedName>
        <fullName evidence="1">Uncharacterized protein</fullName>
    </submittedName>
</protein>